<dbReference type="Proteomes" id="UP000033769">
    <property type="component" value="Unassembled WGS sequence"/>
</dbReference>
<evidence type="ECO:0000259" key="1">
    <source>
        <dbReference type="Pfam" id="PF09343"/>
    </source>
</evidence>
<accession>A0A0F3MHI3</accession>
<sequence>MTNFHDVKIPDFIAMHAHGGPVFNTYHISTASGREHRYINWHYPLQKYTIKNCYLSNEQLYLLNSFFRARKGKAFSFRLKDYADFTVSKQAISHMLIDNNMLQLAKIYKDDYEIAYRKITKPVKGSVKIERENNTLVEFEANYNTGIIYFTNNQSFHLTQSLYITYQFDVQVRFNNDSLVYSVNSDQTIVISNLELIEVI</sequence>
<dbReference type="EMBL" id="LANO01000002">
    <property type="protein sequence ID" value="KJV54039.1"/>
    <property type="molecule type" value="Genomic_DNA"/>
</dbReference>
<dbReference type="EMBL" id="LS398551">
    <property type="protein sequence ID" value="SPR07211.1"/>
    <property type="molecule type" value="Genomic_DNA"/>
</dbReference>
<gene>
    <name evidence="3" type="ORF">GILLIAM_01410</name>
    <name evidence="2" type="ORF">OTSGILL_0166</name>
</gene>
<protein>
    <submittedName>
        <fullName evidence="3">TIGR02217 family protein</fullName>
    </submittedName>
</protein>
<reference evidence="3" key="3">
    <citation type="submission" date="2018-03" db="EMBL/GenBank/DDBJ databases">
        <authorList>
            <person name="Keele B.F."/>
        </authorList>
    </citation>
    <scope>NUCLEOTIDE SEQUENCE [LARGE SCALE GENOMIC DNA]</scope>
    <source>
        <strain evidence="3">Gilliam</strain>
    </source>
</reference>
<dbReference type="InterPro" id="IPR011740">
    <property type="entry name" value="DUF2460"/>
</dbReference>
<feature type="domain" description="DUF2460" evidence="1">
    <location>
        <begin position="5"/>
        <end position="199"/>
    </location>
</feature>
<reference evidence="2 4" key="1">
    <citation type="submission" date="2015-02" db="EMBL/GenBank/DDBJ databases">
        <title>Genome Sequencing of Rickettsiales.</title>
        <authorList>
            <person name="Daugherty S.C."/>
            <person name="Su Q."/>
            <person name="Abolude K."/>
            <person name="Beier-Sexton M."/>
            <person name="Carlyon J.A."/>
            <person name="Carter R."/>
            <person name="Day N.P."/>
            <person name="Dumler S.J."/>
            <person name="Dyachenko V."/>
            <person name="Godinez A."/>
            <person name="Kurtti T.J."/>
            <person name="Lichay M."/>
            <person name="Mullins K.E."/>
            <person name="Ott S."/>
            <person name="Pappas-Brown V."/>
            <person name="Paris D.H."/>
            <person name="Patel P."/>
            <person name="Richards A.L."/>
            <person name="Sadzewicz L."/>
            <person name="Sears K."/>
            <person name="Seidman D."/>
            <person name="Sengamalay N."/>
            <person name="Stenos J."/>
            <person name="Tallon L.J."/>
            <person name="Vincent G."/>
            <person name="Fraser C.M."/>
            <person name="Munderloh U."/>
            <person name="Dunning-Hotopp J.C."/>
        </authorList>
    </citation>
    <scope>NUCLEOTIDE SEQUENCE [LARGE SCALE GENOMIC DNA]</scope>
    <source>
        <strain evidence="2 4">Gilliam</strain>
    </source>
</reference>
<dbReference type="AlphaFoldDB" id="A0A0F3MHI3"/>
<evidence type="ECO:0000313" key="2">
    <source>
        <dbReference type="EMBL" id="KJV54039.1"/>
    </source>
</evidence>
<evidence type="ECO:0000313" key="4">
    <source>
        <dbReference type="Proteomes" id="UP000033769"/>
    </source>
</evidence>
<dbReference type="Proteomes" id="UP000244959">
    <property type="component" value="Chromosome I"/>
</dbReference>
<evidence type="ECO:0000313" key="3">
    <source>
        <dbReference type="EMBL" id="SPR07211.1"/>
    </source>
</evidence>
<proteinExistence type="predicted"/>
<keyword evidence="5" id="KW-1185">Reference proteome</keyword>
<reference evidence="5" key="2">
    <citation type="submission" date="2018-03" db="EMBL/GenBank/DDBJ databases">
        <authorList>
            <person name="Batty M. E."/>
            <person name="Batty M E."/>
        </authorList>
    </citation>
    <scope>NUCLEOTIDE SEQUENCE [LARGE SCALE GENOMIC DNA]</scope>
    <source>
        <strain evidence="5">Gilliam</strain>
    </source>
</reference>
<evidence type="ECO:0000313" key="5">
    <source>
        <dbReference type="Proteomes" id="UP000244959"/>
    </source>
</evidence>
<organism evidence="2 4">
    <name type="scientific">Orientia tsutsugamushi str. Gilliam</name>
    <dbReference type="NCBI Taxonomy" id="1359184"/>
    <lineage>
        <taxon>Bacteria</taxon>
        <taxon>Pseudomonadati</taxon>
        <taxon>Pseudomonadota</taxon>
        <taxon>Alphaproteobacteria</taxon>
        <taxon>Rickettsiales</taxon>
        <taxon>Rickettsiaceae</taxon>
        <taxon>Rickettsieae</taxon>
        <taxon>Orientia</taxon>
    </lineage>
</organism>
<dbReference type="RefSeq" id="WP_047220120.1">
    <property type="nucleotide sequence ID" value="NZ_LS398551.1"/>
</dbReference>
<dbReference type="PATRIC" id="fig|1359184.3.peg.711"/>
<name>A0A0F3MHI3_ORITS</name>
<dbReference type="Pfam" id="PF09343">
    <property type="entry name" value="DUF2460"/>
    <property type="match status" value="1"/>
</dbReference>